<evidence type="ECO:0000313" key="3">
    <source>
        <dbReference type="Proteomes" id="UP000251314"/>
    </source>
</evidence>
<evidence type="ECO:0000313" key="2">
    <source>
        <dbReference type="EMBL" id="RAW30663.1"/>
    </source>
</evidence>
<accession>A0A329S146</accession>
<dbReference type="OrthoDB" id="10368948at2759"/>
<protein>
    <submittedName>
        <fullName evidence="2">Uncharacterized protein</fullName>
    </submittedName>
</protein>
<dbReference type="Proteomes" id="UP000251314">
    <property type="component" value="Unassembled WGS sequence"/>
</dbReference>
<dbReference type="VEuPathDB" id="FungiDB:PC110_g12989"/>
<reference evidence="2 3" key="1">
    <citation type="submission" date="2018-01" db="EMBL/GenBank/DDBJ databases">
        <title>Draft genome of the strawberry crown rot pathogen Phytophthora cactorum.</title>
        <authorList>
            <person name="Armitage A.D."/>
            <person name="Lysoe E."/>
            <person name="Nellist C.F."/>
            <person name="Harrison R.J."/>
            <person name="Brurberg M.B."/>
        </authorList>
    </citation>
    <scope>NUCLEOTIDE SEQUENCE [LARGE SCALE GENOMIC DNA]</scope>
    <source>
        <strain evidence="2 3">10300</strain>
    </source>
</reference>
<sequence length="72" mass="7856">MNTVVASVSLLPDAIDAIYASLAERKKRRPGLKDVREWLVGLPPADDEGSDDAEAGGEKHSKLARSLRQKKK</sequence>
<feature type="compositionally biased region" description="Basic residues" evidence="1">
    <location>
        <begin position="62"/>
        <end position="72"/>
    </location>
</feature>
<keyword evidence="3" id="KW-1185">Reference proteome</keyword>
<dbReference type="EMBL" id="MJFZ01000359">
    <property type="protein sequence ID" value="RAW30663.1"/>
    <property type="molecule type" value="Genomic_DNA"/>
</dbReference>
<gene>
    <name evidence="2" type="ORF">PC110_g12989</name>
</gene>
<proteinExistence type="predicted"/>
<organism evidence="2 3">
    <name type="scientific">Phytophthora cactorum</name>
    <dbReference type="NCBI Taxonomy" id="29920"/>
    <lineage>
        <taxon>Eukaryota</taxon>
        <taxon>Sar</taxon>
        <taxon>Stramenopiles</taxon>
        <taxon>Oomycota</taxon>
        <taxon>Peronosporomycetes</taxon>
        <taxon>Peronosporales</taxon>
        <taxon>Peronosporaceae</taxon>
        <taxon>Phytophthora</taxon>
    </lineage>
</organism>
<name>A0A329S146_9STRA</name>
<evidence type="ECO:0000256" key="1">
    <source>
        <dbReference type="SAM" id="MobiDB-lite"/>
    </source>
</evidence>
<comment type="caution">
    <text evidence="2">The sequence shown here is derived from an EMBL/GenBank/DDBJ whole genome shotgun (WGS) entry which is preliminary data.</text>
</comment>
<feature type="compositionally biased region" description="Acidic residues" evidence="1">
    <location>
        <begin position="45"/>
        <end position="55"/>
    </location>
</feature>
<dbReference type="AlphaFoldDB" id="A0A329S146"/>
<feature type="region of interest" description="Disordered" evidence="1">
    <location>
        <begin position="41"/>
        <end position="72"/>
    </location>
</feature>